<evidence type="ECO:0000313" key="2">
    <source>
        <dbReference type="EMBL" id="KZP29307.1"/>
    </source>
</evidence>
<dbReference type="AlphaFoldDB" id="A0A166SD01"/>
<protein>
    <submittedName>
        <fullName evidence="2">Uncharacterized protein</fullName>
    </submittedName>
</protein>
<keyword evidence="3" id="KW-1185">Reference proteome</keyword>
<evidence type="ECO:0000256" key="1">
    <source>
        <dbReference type="SAM" id="MobiDB-lite"/>
    </source>
</evidence>
<reference evidence="2 3" key="1">
    <citation type="journal article" date="2016" name="Mol. Biol. Evol.">
        <title>Comparative Genomics of Early-Diverging Mushroom-Forming Fungi Provides Insights into the Origins of Lignocellulose Decay Capabilities.</title>
        <authorList>
            <person name="Nagy L.G."/>
            <person name="Riley R."/>
            <person name="Tritt A."/>
            <person name="Adam C."/>
            <person name="Daum C."/>
            <person name="Floudas D."/>
            <person name="Sun H."/>
            <person name="Yadav J.S."/>
            <person name="Pangilinan J."/>
            <person name="Larsson K.H."/>
            <person name="Matsuura K."/>
            <person name="Barry K."/>
            <person name="Labutti K."/>
            <person name="Kuo R."/>
            <person name="Ohm R.A."/>
            <person name="Bhattacharya S.S."/>
            <person name="Shirouzu T."/>
            <person name="Yoshinaga Y."/>
            <person name="Martin F.M."/>
            <person name="Grigoriev I.V."/>
            <person name="Hibbett D.S."/>
        </authorList>
    </citation>
    <scope>NUCLEOTIDE SEQUENCE [LARGE SCALE GENOMIC DNA]</scope>
    <source>
        <strain evidence="2 3">CBS 109695</strain>
    </source>
</reference>
<evidence type="ECO:0000313" key="3">
    <source>
        <dbReference type="Proteomes" id="UP000076532"/>
    </source>
</evidence>
<feature type="region of interest" description="Disordered" evidence="1">
    <location>
        <begin position="1"/>
        <end position="20"/>
    </location>
</feature>
<organism evidence="2 3">
    <name type="scientific">Athelia psychrophila</name>
    <dbReference type="NCBI Taxonomy" id="1759441"/>
    <lineage>
        <taxon>Eukaryota</taxon>
        <taxon>Fungi</taxon>
        <taxon>Dikarya</taxon>
        <taxon>Basidiomycota</taxon>
        <taxon>Agaricomycotina</taxon>
        <taxon>Agaricomycetes</taxon>
        <taxon>Agaricomycetidae</taxon>
        <taxon>Atheliales</taxon>
        <taxon>Atheliaceae</taxon>
        <taxon>Athelia</taxon>
    </lineage>
</organism>
<dbReference type="EMBL" id="KV417499">
    <property type="protein sequence ID" value="KZP29307.1"/>
    <property type="molecule type" value="Genomic_DNA"/>
</dbReference>
<gene>
    <name evidence="2" type="ORF">FIBSPDRAFT_215113</name>
</gene>
<sequence length="164" mass="18130">MELDYDASGLDSLPAPTLDRWGRDEMNFEMDFGPGDIQSQSELLPFSSNACTTVTQTLPAGAPDPGRSNQQELLAITRSVSQKNRIALVPPIPPTNMSQRELRSQRFQEMKRLRKKKQEGINLATANALPPANAQSCRPAKVIPPCACPLCPRRSDRHGLIQHL</sequence>
<accession>A0A166SD01</accession>
<dbReference type="Proteomes" id="UP000076532">
    <property type="component" value="Unassembled WGS sequence"/>
</dbReference>
<name>A0A166SD01_9AGAM</name>
<proteinExistence type="predicted"/>